<gene>
    <name evidence="2" type="ORF">METZ01_LOCUS407892</name>
</gene>
<evidence type="ECO:0000256" key="1">
    <source>
        <dbReference type="SAM" id="Phobius"/>
    </source>
</evidence>
<keyword evidence="1" id="KW-1133">Transmembrane helix</keyword>
<accession>A0A382WA82</accession>
<sequence length="185" mass="20785">MERELIVAFAQIATGLATLVVAMFLAGQLFLQRRALAIAHLDSVREQLFASEKRRDDIAFTAVSDESLAPLWVRGGEALSTLDDVGHYRFRTYLRAYFLWVRTDWALRRESDDVSSFETLLRTLLSAKGRRDQYAGDLRGNLLSEPELLEIADRIYEEFEGAPVSATTEGIAENLPANIPRSYGA</sequence>
<keyword evidence="1" id="KW-0812">Transmembrane</keyword>
<name>A0A382WA82_9ZZZZ</name>
<proteinExistence type="predicted"/>
<dbReference type="EMBL" id="UINC01157834">
    <property type="protein sequence ID" value="SVD55038.1"/>
    <property type="molecule type" value="Genomic_DNA"/>
</dbReference>
<evidence type="ECO:0000313" key="2">
    <source>
        <dbReference type="EMBL" id="SVD55038.1"/>
    </source>
</evidence>
<organism evidence="2">
    <name type="scientific">marine metagenome</name>
    <dbReference type="NCBI Taxonomy" id="408172"/>
    <lineage>
        <taxon>unclassified sequences</taxon>
        <taxon>metagenomes</taxon>
        <taxon>ecological metagenomes</taxon>
    </lineage>
</organism>
<dbReference type="AlphaFoldDB" id="A0A382WA82"/>
<evidence type="ECO:0008006" key="3">
    <source>
        <dbReference type="Google" id="ProtNLM"/>
    </source>
</evidence>
<keyword evidence="1" id="KW-0472">Membrane</keyword>
<feature type="transmembrane region" description="Helical" evidence="1">
    <location>
        <begin position="6"/>
        <end position="31"/>
    </location>
</feature>
<protein>
    <recommendedName>
        <fullName evidence="3">DUF4760 domain-containing protein</fullName>
    </recommendedName>
</protein>
<reference evidence="2" key="1">
    <citation type="submission" date="2018-05" db="EMBL/GenBank/DDBJ databases">
        <authorList>
            <person name="Lanie J.A."/>
            <person name="Ng W.-L."/>
            <person name="Kazmierczak K.M."/>
            <person name="Andrzejewski T.M."/>
            <person name="Davidsen T.M."/>
            <person name="Wayne K.J."/>
            <person name="Tettelin H."/>
            <person name="Glass J.I."/>
            <person name="Rusch D."/>
            <person name="Podicherti R."/>
            <person name="Tsui H.-C.T."/>
            <person name="Winkler M.E."/>
        </authorList>
    </citation>
    <scope>NUCLEOTIDE SEQUENCE</scope>
</reference>